<evidence type="ECO:0000256" key="1">
    <source>
        <dbReference type="ARBA" id="ARBA00004123"/>
    </source>
</evidence>
<evidence type="ECO:0000256" key="2">
    <source>
        <dbReference type="ARBA" id="ARBA00022723"/>
    </source>
</evidence>
<accession>A0ABN7WAL3</accession>
<sequence length="396" mass="45777">MNNSDRLNSLFNEEEEDNSDVELLVSTLTSISTSVSNSSTLNLNVIKKIIYKKTNRSESFVWKFFEKYMATESIDNKEEQFEKPISIVKNDEFRLWAKGLDLWFEVPCVNTIKTIIFNSYTSATRQITNLIQRYSFELHEIMLDMGKLNKHCASDIVKLANCALNKFDIDYQKIFSITTDNGSNIKAAMQQIDVTNVKYASYTLQLSINLGLKKVEELISKYKALISILLKEKNNSTLYAIEHLLHLKPAIAQLYLTLTNYSLREVRKGAETMGFFISSLEEFELLKELIEILSSFDEVMQFLSGSKYPTLGFMMPILEELARRLRYFNRINDTAIFDMRRQFNELYPTPATNNNKATNNDNETSNDNLILTLSYQHKKAKMLAFFTHLQSENLNA</sequence>
<reference evidence="6 7" key="1">
    <citation type="submission" date="2021-06" db="EMBL/GenBank/DDBJ databases">
        <authorList>
            <person name="Kallberg Y."/>
            <person name="Tangrot J."/>
            <person name="Rosling A."/>
        </authorList>
    </citation>
    <scope>NUCLEOTIDE SEQUENCE [LARGE SCALE GENOMIC DNA]</scope>
    <source>
        <strain evidence="6 7">120-4 pot B 10/14</strain>
    </source>
</reference>
<evidence type="ECO:0000256" key="4">
    <source>
        <dbReference type="ARBA" id="ARBA00022833"/>
    </source>
</evidence>
<feature type="non-terminal residue" evidence="6">
    <location>
        <position position="396"/>
    </location>
</feature>
<organism evidence="6 7">
    <name type="scientific">Gigaspora margarita</name>
    <dbReference type="NCBI Taxonomy" id="4874"/>
    <lineage>
        <taxon>Eukaryota</taxon>
        <taxon>Fungi</taxon>
        <taxon>Fungi incertae sedis</taxon>
        <taxon>Mucoromycota</taxon>
        <taxon>Glomeromycotina</taxon>
        <taxon>Glomeromycetes</taxon>
        <taxon>Diversisporales</taxon>
        <taxon>Gigasporaceae</taxon>
        <taxon>Gigaspora</taxon>
    </lineage>
</organism>
<name>A0ABN7WAL3_GIGMA</name>
<keyword evidence="7" id="KW-1185">Reference proteome</keyword>
<proteinExistence type="predicted"/>
<evidence type="ECO:0000256" key="3">
    <source>
        <dbReference type="ARBA" id="ARBA00022771"/>
    </source>
</evidence>
<keyword evidence="2" id="KW-0479">Metal-binding</keyword>
<dbReference type="InterPro" id="IPR052035">
    <property type="entry name" value="ZnF_BED_domain_contain"/>
</dbReference>
<dbReference type="Proteomes" id="UP000789901">
    <property type="component" value="Unassembled WGS sequence"/>
</dbReference>
<evidence type="ECO:0000256" key="5">
    <source>
        <dbReference type="ARBA" id="ARBA00023242"/>
    </source>
</evidence>
<keyword evidence="3" id="KW-0863">Zinc-finger</keyword>
<protein>
    <submittedName>
        <fullName evidence="6">43944_t:CDS:1</fullName>
    </submittedName>
</protein>
<keyword evidence="4" id="KW-0862">Zinc</keyword>
<evidence type="ECO:0000313" key="6">
    <source>
        <dbReference type="EMBL" id="CAG8824173.1"/>
    </source>
</evidence>
<dbReference type="EMBL" id="CAJVQB010036585">
    <property type="protein sequence ID" value="CAG8824173.1"/>
    <property type="molecule type" value="Genomic_DNA"/>
</dbReference>
<dbReference type="PANTHER" id="PTHR46481">
    <property type="entry name" value="ZINC FINGER BED DOMAIN-CONTAINING PROTEIN 4"/>
    <property type="match status" value="1"/>
</dbReference>
<gene>
    <name evidence="6" type="ORF">GMARGA_LOCUS28513</name>
</gene>
<dbReference type="SUPFAM" id="SSF53098">
    <property type="entry name" value="Ribonuclease H-like"/>
    <property type="match status" value="1"/>
</dbReference>
<dbReference type="PANTHER" id="PTHR46481:SF10">
    <property type="entry name" value="ZINC FINGER BED DOMAIN-CONTAINING PROTEIN 39"/>
    <property type="match status" value="1"/>
</dbReference>
<dbReference type="InterPro" id="IPR012337">
    <property type="entry name" value="RNaseH-like_sf"/>
</dbReference>
<keyword evidence="5" id="KW-0539">Nucleus</keyword>
<comment type="caution">
    <text evidence="6">The sequence shown here is derived from an EMBL/GenBank/DDBJ whole genome shotgun (WGS) entry which is preliminary data.</text>
</comment>
<comment type="subcellular location">
    <subcellularLocation>
        <location evidence="1">Nucleus</location>
    </subcellularLocation>
</comment>
<evidence type="ECO:0000313" key="7">
    <source>
        <dbReference type="Proteomes" id="UP000789901"/>
    </source>
</evidence>
<feature type="non-terminal residue" evidence="6">
    <location>
        <position position="1"/>
    </location>
</feature>